<reference evidence="3" key="4">
    <citation type="submission" date="2016-09" db="EMBL/GenBank/DDBJ databases">
        <authorList>
            <person name="Pfeiffer F."/>
        </authorList>
    </citation>
    <scope>NUCLEOTIDE SEQUENCE</scope>
    <source>
        <strain evidence="3">ATCC 43099</strain>
    </source>
</reference>
<reference evidence="3 5" key="2">
    <citation type="journal article" date="2012" name="BMC Genomics">
        <title>A comparative genomics perspective on the genetic content of the alkaliphilic haloarchaeon Natrialba magadii ATCC 43099T.</title>
        <authorList>
            <person name="Siddaramappa S."/>
            <person name="Challacombe J.F."/>
            <person name="Decastro R.E."/>
            <person name="Pfeiffer F."/>
            <person name="Sastre D.E."/>
            <person name="Gimenez M.I."/>
            <person name="Paggi R.A."/>
            <person name="Detter J.C."/>
            <person name="Davenport K.W."/>
            <person name="Goodwin L.A."/>
            <person name="Kyrpides N."/>
            <person name="Tapia R."/>
            <person name="Pitluck S."/>
            <person name="Lucas S."/>
            <person name="Woyke T."/>
            <person name="Maupin-Furlow J.A."/>
        </authorList>
    </citation>
    <scope>NUCLEOTIDE SEQUENCE [LARGE SCALE GENOMIC DNA]</scope>
    <source>
        <strain evidence="3">ATCC 43099</strain>
        <strain evidence="5">ATCC 43099 / DSM 3394 / CCM 3739 / CIP 104546 / IAM 13178 / JCM 8861 / NBRC 102185 / NCIMB 2190 / MS3</strain>
    </source>
</reference>
<dbReference type="Proteomes" id="UP000011543">
    <property type="component" value="Unassembled WGS sequence"/>
</dbReference>
<sequence>MSAGNDHRTRLALFVTIVVLSVAAVTAAGFVTDQGQTAKPTVDQAHFQPDAVDVDELDRGGEIALDSTGSQTILIDVAHGNGISEADLQPVVSALTAAGHTVQYHELEDEFAENDPADLRADLQEADAFIVAEPTQRYTTGEAEAVADFADAGGRVMFAAGPGGDGVGALVDDLLGGAAADAGGQGEFAAVTSPLGIAYGTGYLYDMDGPGTNYRTIDVSPAAENDLTDGVDQVVLDGPTQVASEGQSLLETSETAEHSESRDAGVYSVAVQHDNTVAVGDTGFMSSQNYNVADNEVFIANLLEFLVGGQKEPGAPSAPDDADEGADDVSAPEQGEFDPDGAATSQP</sequence>
<dbReference type="InterPro" id="IPR025646">
    <property type="entry name" value="DUF4350"/>
</dbReference>
<accession>D3SZ01</accession>
<evidence type="ECO:0000313" key="5">
    <source>
        <dbReference type="Proteomes" id="UP000001879"/>
    </source>
</evidence>
<dbReference type="EMBL" id="AOHS01000029">
    <property type="protein sequence ID" value="ELY30808.1"/>
    <property type="molecule type" value="Genomic_DNA"/>
</dbReference>
<gene>
    <name evidence="3" type="ordered locus">Nmag_2634</name>
    <name evidence="4" type="ORF">C500_07218</name>
</gene>
<dbReference type="HOGENOM" id="CLU_065735_0_0_2"/>
<organism evidence="3 5">
    <name type="scientific">Natrialba magadii (strain ATCC 43099 / DSM 3394 / CCM 3739 / CIP 104546 / IAM 13178 / JCM 8861 / NBRC 102185 / NCIMB 2190 / MS3)</name>
    <name type="common">Natronobacterium magadii</name>
    <dbReference type="NCBI Taxonomy" id="547559"/>
    <lineage>
        <taxon>Archaea</taxon>
        <taxon>Methanobacteriati</taxon>
        <taxon>Methanobacteriota</taxon>
        <taxon>Stenosarchaea group</taxon>
        <taxon>Halobacteria</taxon>
        <taxon>Halobacteriales</taxon>
        <taxon>Natrialbaceae</taxon>
        <taxon>Natrialba</taxon>
    </lineage>
</organism>
<feature type="region of interest" description="Disordered" evidence="1">
    <location>
        <begin position="309"/>
        <end position="347"/>
    </location>
</feature>
<keyword evidence="5" id="KW-1185">Reference proteome</keyword>
<evidence type="ECO:0000313" key="6">
    <source>
        <dbReference type="Proteomes" id="UP000011543"/>
    </source>
</evidence>
<evidence type="ECO:0000259" key="2">
    <source>
        <dbReference type="Pfam" id="PF14258"/>
    </source>
</evidence>
<reference evidence="5" key="1">
    <citation type="submission" date="2010-02" db="EMBL/GenBank/DDBJ databases">
        <title>Complete sequence of chromosome of Natrialba magadii ATCC 43099.</title>
        <authorList>
            <consortium name="US DOE Joint Genome Institute"/>
            <person name="Lucas S."/>
            <person name="Copeland A."/>
            <person name="Lapidus A."/>
            <person name="Cheng J.-F."/>
            <person name="Bruce D."/>
            <person name="Goodwin L."/>
            <person name="Pitluck S."/>
            <person name="Davenport K."/>
            <person name="Saunders E."/>
            <person name="Detter J.C."/>
            <person name="Han C."/>
            <person name="Tapia R."/>
            <person name="Land M."/>
            <person name="Hauser L."/>
            <person name="Kyrpides N."/>
            <person name="Mikhailova N."/>
            <person name="De Castro R.E."/>
            <person name="Maupin-Furlow J.A."/>
            <person name="Woyke T."/>
        </authorList>
    </citation>
    <scope>NUCLEOTIDE SEQUENCE [LARGE SCALE GENOMIC DNA]</scope>
    <source>
        <strain evidence="5">ATCC 43099 / DSM 3394 / CCM 3739 / CIP 104546 / IAM 13178 / JCM 8861 / NBRC 102185 / NCIMB 2190 / MS3</strain>
    </source>
</reference>
<reference evidence="4 6" key="3">
    <citation type="journal article" date="2014" name="PLoS Genet.">
        <title>Phylogenetically driven sequencing of extremely halophilic archaea reveals strategies for static and dynamic osmo-response.</title>
        <authorList>
            <person name="Becker E.A."/>
            <person name="Seitzer P.M."/>
            <person name="Tritt A."/>
            <person name="Larsen D."/>
            <person name="Krusor M."/>
            <person name="Yao A.I."/>
            <person name="Wu D."/>
            <person name="Madern D."/>
            <person name="Eisen J.A."/>
            <person name="Darling A.E."/>
            <person name="Facciotti M.T."/>
        </authorList>
    </citation>
    <scope>NUCLEOTIDE SEQUENCE [LARGE SCALE GENOMIC DNA]</scope>
    <source>
        <strain evidence="6">ATCC 43099 / DSM 3394 / CCM 3739 / CIP 104546 / IAM 13178 / JCM 8861 / NBRC 102185 / NCIMB 2190 / MS3</strain>
        <strain evidence="4">MS-3</strain>
    </source>
</reference>
<evidence type="ECO:0000313" key="3">
    <source>
        <dbReference type="EMBL" id="ADD06193.1"/>
    </source>
</evidence>
<dbReference type="KEGG" id="nmg:Nmag_2634"/>
<name>D3SZ01_NATMM</name>
<evidence type="ECO:0000256" key="1">
    <source>
        <dbReference type="SAM" id="MobiDB-lite"/>
    </source>
</evidence>
<dbReference type="eggNOG" id="arCOG01312">
    <property type="taxonomic scope" value="Archaea"/>
</dbReference>
<dbReference type="Pfam" id="PF14258">
    <property type="entry name" value="DUF4350"/>
    <property type="match status" value="1"/>
</dbReference>
<dbReference type="PATRIC" id="fig|547559.17.peg.1408"/>
<dbReference type="Proteomes" id="UP000001879">
    <property type="component" value="Chromosome"/>
</dbReference>
<feature type="domain" description="DUF4350" evidence="2">
    <location>
        <begin position="95"/>
        <end position="303"/>
    </location>
</feature>
<evidence type="ECO:0000313" key="4">
    <source>
        <dbReference type="EMBL" id="ELY30808.1"/>
    </source>
</evidence>
<dbReference type="OrthoDB" id="239338at2157"/>
<dbReference type="EMBL" id="CP001932">
    <property type="protein sequence ID" value="ADD06193.1"/>
    <property type="molecule type" value="Genomic_DNA"/>
</dbReference>
<dbReference type="GeneID" id="8825489"/>
<dbReference type="PaxDb" id="547559-Nmag_2634"/>
<protein>
    <recommendedName>
        <fullName evidence="2">DUF4350 domain-containing protein</fullName>
    </recommendedName>
</protein>
<dbReference type="STRING" id="547559.Nmag_2634"/>
<dbReference type="RefSeq" id="WP_004215141.1">
    <property type="nucleotide sequence ID" value="NC_013922.1"/>
</dbReference>
<dbReference type="AlphaFoldDB" id="D3SZ01"/>
<proteinExistence type="predicted"/>